<dbReference type="InterPro" id="IPR007163">
    <property type="entry name" value="VCA0040-like"/>
</dbReference>
<feature type="transmembrane region" description="Helical" evidence="1">
    <location>
        <begin position="211"/>
        <end position="230"/>
    </location>
</feature>
<gene>
    <name evidence="2" type="ORF">DFQ05_1997</name>
</gene>
<feature type="transmembrane region" description="Helical" evidence="1">
    <location>
        <begin position="156"/>
        <end position="186"/>
    </location>
</feature>
<dbReference type="PANTHER" id="PTHR37308:SF1">
    <property type="entry name" value="POLYPRENYL-PHOSPHATE TRANSPORTER"/>
    <property type="match status" value="1"/>
</dbReference>
<keyword evidence="1" id="KW-0812">Transmembrane</keyword>
<feature type="transmembrane region" description="Helical" evidence="1">
    <location>
        <begin position="295"/>
        <end position="312"/>
    </location>
</feature>
<reference evidence="2 3" key="1">
    <citation type="journal article" date="2015" name="Stand. Genomic Sci.">
        <title>Genomic Encyclopedia of Bacterial and Archaeal Type Strains, Phase III: the genomes of soil and plant-associated and newly described type strains.</title>
        <authorList>
            <person name="Whitman W.B."/>
            <person name="Woyke T."/>
            <person name="Klenk H.P."/>
            <person name="Zhou Y."/>
            <person name="Lilburn T.G."/>
            <person name="Beck B.J."/>
            <person name="De Vos P."/>
            <person name="Vandamme P."/>
            <person name="Eisen J.A."/>
            <person name="Garrity G."/>
            <person name="Hugenholtz P."/>
            <person name="Kyrpides N.C."/>
        </authorList>
    </citation>
    <scope>NUCLEOTIDE SEQUENCE [LARGE SCALE GENOMIC DNA]</scope>
    <source>
        <strain evidence="2 3">CECT 8445</strain>
    </source>
</reference>
<dbReference type="RefSeq" id="WP_132705243.1">
    <property type="nucleotide sequence ID" value="NZ_SMGI01000003.1"/>
</dbReference>
<dbReference type="OrthoDB" id="9793746at2"/>
<feature type="transmembrane region" description="Helical" evidence="1">
    <location>
        <begin position="125"/>
        <end position="144"/>
    </location>
</feature>
<feature type="transmembrane region" description="Helical" evidence="1">
    <location>
        <begin position="101"/>
        <end position="119"/>
    </location>
</feature>
<comment type="caution">
    <text evidence="2">The sequence shown here is derived from an EMBL/GenBank/DDBJ whole genome shotgun (WGS) entry which is preliminary data.</text>
</comment>
<feature type="transmembrane region" description="Helical" evidence="1">
    <location>
        <begin position="242"/>
        <end position="260"/>
    </location>
</feature>
<accession>A0A4R1KQH1</accession>
<dbReference type="Pfam" id="PF04018">
    <property type="entry name" value="VCA0040-like"/>
    <property type="match status" value="1"/>
</dbReference>
<organism evidence="2 3">
    <name type="scientific">Winogradskyella wandonensis</name>
    <dbReference type="NCBI Taxonomy" id="1442586"/>
    <lineage>
        <taxon>Bacteria</taxon>
        <taxon>Pseudomonadati</taxon>
        <taxon>Bacteroidota</taxon>
        <taxon>Flavobacteriia</taxon>
        <taxon>Flavobacteriales</taxon>
        <taxon>Flavobacteriaceae</taxon>
        <taxon>Winogradskyella</taxon>
    </lineage>
</organism>
<evidence type="ECO:0000313" key="2">
    <source>
        <dbReference type="EMBL" id="TCK66723.1"/>
    </source>
</evidence>
<dbReference type="PANTHER" id="PTHR37308">
    <property type="entry name" value="INTEGRAL MEMBRANE PROTEIN"/>
    <property type="match status" value="1"/>
</dbReference>
<keyword evidence="3" id="KW-1185">Reference proteome</keyword>
<dbReference type="Proteomes" id="UP000295714">
    <property type="component" value="Unassembled WGS sequence"/>
</dbReference>
<evidence type="ECO:0000256" key="1">
    <source>
        <dbReference type="SAM" id="Phobius"/>
    </source>
</evidence>
<dbReference type="AlphaFoldDB" id="A0A4R1KQH1"/>
<protein>
    <submittedName>
        <fullName evidence="2">Putative membrane protein</fullName>
    </submittedName>
</protein>
<evidence type="ECO:0000313" key="3">
    <source>
        <dbReference type="Proteomes" id="UP000295714"/>
    </source>
</evidence>
<feature type="transmembrane region" description="Helical" evidence="1">
    <location>
        <begin position="69"/>
        <end position="89"/>
    </location>
</feature>
<keyword evidence="1" id="KW-0472">Membrane</keyword>
<sequence>MQRSFFSYFIITLKGLAMGAADVVPGVSGGTIAFISGIYEELIESIDNLNLGFFKIWKNSGFKTAWTSINGSFLLALFSGVAISILSLAKAIKWLLVNEPILLWSFFFGLVLASVLYVAKQIKKWSFLVVVAIVITSIISYFITLAEPFASPDSPYYLLFCGFIAIIAMILPGVSGAFILLILGAYQTAIDTINNLRDGLFTGNMDLFKDAFLNFVLLAIGAVVGIKVFSKVLNWMFKHKKNITLAVLTGFMIGSLNKIWPWKKTMTTRLNSDGIEVPLLEQSILPNHFEGDNKLLVAIVFMAVGFFTILILERLGTKKQILTKPE</sequence>
<dbReference type="EMBL" id="SMGI01000003">
    <property type="protein sequence ID" value="TCK66723.1"/>
    <property type="molecule type" value="Genomic_DNA"/>
</dbReference>
<keyword evidence="1" id="KW-1133">Transmembrane helix</keyword>
<proteinExistence type="predicted"/>
<name>A0A4R1KQH1_9FLAO</name>